<name>A0A4Q7KBP7_9PSEU</name>
<dbReference type="AlphaFoldDB" id="A0A4Q7KBP7"/>
<dbReference type="OrthoDB" id="7573292at2"/>
<gene>
    <name evidence="1" type="ORF">EV193_12039</name>
</gene>
<dbReference type="EMBL" id="SGWQ01000020">
    <property type="protein sequence ID" value="RZS29554.1"/>
    <property type="molecule type" value="Genomic_DNA"/>
</dbReference>
<keyword evidence="2" id="KW-1185">Reference proteome</keyword>
<evidence type="ECO:0000313" key="2">
    <source>
        <dbReference type="Proteomes" id="UP000294257"/>
    </source>
</evidence>
<proteinExistence type="predicted"/>
<comment type="caution">
    <text evidence="1">The sequence shown here is derived from an EMBL/GenBank/DDBJ whole genome shotgun (WGS) entry which is preliminary data.</text>
</comment>
<evidence type="ECO:0000313" key="1">
    <source>
        <dbReference type="EMBL" id="RZS29554.1"/>
    </source>
</evidence>
<protein>
    <submittedName>
        <fullName evidence="1">Uncharacterized protein</fullName>
    </submittedName>
</protein>
<organism evidence="1 2">
    <name type="scientific">Herbihabitans rhizosphaerae</name>
    <dbReference type="NCBI Taxonomy" id="1872711"/>
    <lineage>
        <taxon>Bacteria</taxon>
        <taxon>Bacillati</taxon>
        <taxon>Actinomycetota</taxon>
        <taxon>Actinomycetes</taxon>
        <taxon>Pseudonocardiales</taxon>
        <taxon>Pseudonocardiaceae</taxon>
        <taxon>Herbihabitans</taxon>
    </lineage>
</organism>
<dbReference type="Proteomes" id="UP000294257">
    <property type="component" value="Unassembled WGS sequence"/>
</dbReference>
<accession>A0A4Q7KBP7</accession>
<dbReference type="RefSeq" id="WP_130348855.1">
    <property type="nucleotide sequence ID" value="NZ_SGWQ01000020.1"/>
</dbReference>
<sequence>MSEKSEKSVQPCAACGALRLQPGFIEDPQRGYARWIPGQMERGVFGGAKRAGRERWATEAYRCTECNFLNQYVTDRDW</sequence>
<reference evidence="1 2" key="1">
    <citation type="submission" date="2019-02" db="EMBL/GenBank/DDBJ databases">
        <title>Genomic Encyclopedia of Type Strains, Phase IV (KMG-IV): sequencing the most valuable type-strain genomes for metagenomic binning, comparative biology and taxonomic classification.</title>
        <authorList>
            <person name="Goeker M."/>
        </authorList>
    </citation>
    <scope>NUCLEOTIDE SEQUENCE [LARGE SCALE GENOMIC DNA]</scope>
    <source>
        <strain evidence="1 2">DSM 101727</strain>
    </source>
</reference>